<evidence type="ECO:0000313" key="3">
    <source>
        <dbReference type="Proteomes" id="UP000672032"/>
    </source>
</evidence>
<evidence type="ECO:0000313" key="2">
    <source>
        <dbReference type="EMBL" id="QSZ29842.1"/>
    </source>
</evidence>
<sequence length="168" mass="19179">MGSVLRLEYCELQLRRFNFQVSNHAQYCIIWPEPDQFGNVRPPAMVEELEHVGNFLQWMRDQYLPRFVNIRTAYTEFANKHLRNDRRRGIGGNESDVQGLGGDMEGNKGNMGGDRSNTEMHGDGTRGNGRGVEQLGGGNMQAANGPSWTQKRLSQHEREDKQSKRRSL</sequence>
<proteinExistence type="predicted"/>
<feature type="compositionally biased region" description="Polar residues" evidence="1">
    <location>
        <begin position="141"/>
        <end position="152"/>
    </location>
</feature>
<organism evidence="2 3">
    <name type="scientific">Monilinia vaccinii-corymbosi</name>
    <dbReference type="NCBI Taxonomy" id="61207"/>
    <lineage>
        <taxon>Eukaryota</taxon>
        <taxon>Fungi</taxon>
        <taxon>Dikarya</taxon>
        <taxon>Ascomycota</taxon>
        <taxon>Pezizomycotina</taxon>
        <taxon>Leotiomycetes</taxon>
        <taxon>Helotiales</taxon>
        <taxon>Sclerotiniaceae</taxon>
        <taxon>Monilinia</taxon>
    </lineage>
</organism>
<feature type="compositionally biased region" description="Gly residues" evidence="1">
    <location>
        <begin position="125"/>
        <end position="139"/>
    </location>
</feature>
<dbReference type="AlphaFoldDB" id="A0A8A3NZ26"/>
<name>A0A8A3NZ26_9HELO</name>
<protein>
    <submittedName>
        <fullName evidence="2">Uncharacterized protein</fullName>
    </submittedName>
</protein>
<evidence type="ECO:0000256" key="1">
    <source>
        <dbReference type="SAM" id="MobiDB-lite"/>
    </source>
</evidence>
<dbReference type="Proteomes" id="UP000672032">
    <property type="component" value="Chromosome 1"/>
</dbReference>
<feature type="compositionally biased region" description="Gly residues" evidence="1">
    <location>
        <begin position="99"/>
        <end position="112"/>
    </location>
</feature>
<dbReference type="EMBL" id="CP063405">
    <property type="protein sequence ID" value="QSZ29842.1"/>
    <property type="molecule type" value="Genomic_DNA"/>
</dbReference>
<reference evidence="2" key="1">
    <citation type="submission" date="2020-10" db="EMBL/GenBank/DDBJ databases">
        <title>Genome Sequence of Monilinia vaccinii-corymbosi Sheds Light on Mummy Berry Disease Infection of Blueberry and Mating Type.</title>
        <authorList>
            <person name="Yow A.G."/>
            <person name="Zhang Y."/>
            <person name="Bansal K."/>
            <person name="Eacker S.M."/>
            <person name="Sullivan S."/>
            <person name="Liachko I."/>
            <person name="Cubeta M.A."/>
            <person name="Rollins J.A."/>
            <person name="Ashrafi H."/>
        </authorList>
    </citation>
    <scope>NUCLEOTIDE SEQUENCE</scope>
    <source>
        <strain evidence="2">RL-1</strain>
    </source>
</reference>
<gene>
    <name evidence="2" type="ORF">DSL72_004360</name>
</gene>
<feature type="region of interest" description="Disordered" evidence="1">
    <location>
        <begin position="86"/>
        <end position="168"/>
    </location>
</feature>
<keyword evidence="3" id="KW-1185">Reference proteome</keyword>
<accession>A0A8A3NZ26</accession>